<feature type="transmembrane region" description="Helical" evidence="1">
    <location>
        <begin position="378"/>
        <end position="404"/>
    </location>
</feature>
<reference evidence="2" key="1">
    <citation type="submission" date="2020-11" db="EMBL/GenBank/DDBJ databases">
        <authorList>
            <person name="Konstantinou D."/>
            <person name="Gkelis S."/>
            <person name="Popin R."/>
            <person name="Fewer D."/>
            <person name="Sivonen K."/>
        </authorList>
    </citation>
    <scope>NUCLEOTIDE SEQUENCE</scope>
    <source>
        <strain evidence="2">TAU-MAC 1115</strain>
    </source>
</reference>
<keyword evidence="1" id="KW-1133">Transmembrane helix</keyword>
<keyword evidence="1" id="KW-0812">Transmembrane</keyword>
<comment type="caution">
    <text evidence="2">The sequence shown here is derived from an EMBL/GenBank/DDBJ whole genome shotgun (WGS) entry which is preliminary data.</text>
</comment>
<feature type="transmembrane region" description="Helical" evidence="1">
    <location>
        <begin position="140"/>
        <end position="163"/>
    </location>
</feature>
<feature type="transmembrane region" description="Helical" evidence="1">
    <location>
        <begin position="256"/>
        <end position="274"/>
    </location>
</feature>
<dbReference type="RefSeq" id="WP_215607809.1">
    <property type="nucleotide sequence ID" value="NZ_JADOES010000006.1"/>
</dbReference>
<gene>
    <name evidence="2" type="ORF">IXB50_04785</name>
</gene>
<feature type="transmembrane region" description="Helical" evidence="1">
    <location>
        <begin position="46"/>
        <end position="65"/>
    </location>
</feature>
<organism evidence="2 3">
    <name type="scientific">Leptothoe spongobia TAU-MAC 1115</name>
    <dbReference type="NCBI Taxonomy" id="1967444"/>
    <lineage>
        <taxon>Bacteria</taxon>
        <taxon>Bacillati</taxon>
        <taxon>Cyanobacteriota</taxon>
        <taxon>Cyanophyceae</taxon>
        <taxon>Nodosilineales</taxon>
        <taxon>Cymatolegaceae</taxon>
        <taxon>Leptothoe</taxon>
        <taxon>Leptothoe spongobia</taxon>
    </lineage>
</organism>
<feature type="transmembrane region" description="Helical" evidence="1">
    <location>
        <begin position="175"/>
        <end position="202"/>
    </location>
</feature>
<evidence type="ECO:0000313" key="2">
    <source>
        <dbReference type="EMBL" id="MBT9314735.1"/>
    </source>
</evidence>
<keyword evidence="3" id="KW-1185">Reference proteome</keyword>
<feature type="transmembrane region" description="Helical" evidence="1">
    <location>
        <begin position="110"/>
        <end position="128"/>
    </location>
</feature>
<proteinExistence type="predicted"/>
<sequence length="465" mass="51455">MQNRLQLSGLNTPPPAEGRIGSITLVLVGFASAFFPRLLASMGVPAIINFVHFGLIPSAFLITIFTSKTRDKKRLNVVWQLLTGIVIFLICMMASAMINRAGIVNITLQFLFQVEPFMFLAAIIALPLSGDRLQRFKSWVLGFAAFNLLLAIAQSILLPIGLYPKPDGGTLQDNIGGVFGGGGGSAANYIACTVSFYVGLYFFNQFKHLPLWARLLPLVGAIYQTQVSDSKQVFLALVVGWGLLALTKIEKPAKLLVYFSLFVLLIAAFSWALLNLESEILSPYQNWINRPIWGWDGLAAETKFAAFRIIPTHFESPLNWFFGLGPGHTVTRLGGWVMRDYASLLGPLGATIHPASSEVFRVVFDSYLPQESTIYFPLFTWAGIWGDGGIIGLTAYLLICFIVWKQVCVDDLGKFLLLSTAVFGCILTQMEEPGHMLTIACLLGLRWQEQREKQLAQTNAPRHLR</sequence>
<dbReference type="EMBL" id="JADOES010000006">
    <property type="protein sequence ID" value="MBT9314735.1"/>
    <property type="molecule type" value="Genomic_DNA"/>
</dbReference>
<feature type="transmembrane region" description="Helical" evidence="1">
    <location>
        <begin position="77"/>
        <end position="98"/>
    </location>
</feature>
<dbReference type="Proteomes" id="UP000717364">
    <property type="component" value="Unassembled WGS sequence"/>
</dbReference>
<protein>
    <submittedName>
        <fullName evidence="2">Uncharacterized protein</fullName>
    </submittedName>
</protein>
<keyword evidence="1" id="KW-0472">Membrane</keyword>
<name>A0A947DCS6_9CYAN</name>
<evidence type="ECO:0000256" key="1">
    <source>
        <dbReference type="SAM" id="Phobius"/>
    </source>
</evidence>
<reference evidence="2" key="2">
    <citation type="journal article" date="2021" name="Mar. Drugs">
        <title>Genome Reduction and Secondary Metabolism of the Marine Sponge-Associated Cyanobacterium Leptothoe.</title>
        <authorList>
            <person name="Konstantinou D."/>
            <person name="Popin R.V."/>
            <person name="Fewer D.P."/>
            <person name="Sivonen K."/>
            <person name="Gkelis S."/>
        </authorList>
    </citation>
    <scope>NUCLEOTIDE SEQUENCE</scope>
    <source>
        <strain evidence="2">TAU-MAC 1115</strain>
    </source>
</reference>
<accession>A0A947DCS6</accession>
<evidence type="ECO:0000313" key="3">
    <source>
        <dbReference type="Proteomes" id="UP000717364"/>
    </source>
</evidence>
<dbReference type="AlphaFoldDB" id="A0A947DCS6"/>
<feature type="transmembrane region" description="Helical" evidence="1">
    <location>
        <begin position="20"/>
        <end position="40"/>
    </location>
</feature>